<feature type="transmembrane region" description="Helical" evidence="5">
    <location>
        <begin position="178"/>
        <end position="195"/>
    </location>
</feature>
<feature type="transmembrane region" description="Helical" evidence="5">
    <location>
        <begin position="136"/>
        <end position="157"/>
    </location>
</feature>
<evidence type="ECO:0000313" key="7">
    <source>
        <dbReference type="Proteomes" id="UP000830835"/>
    </source>
</evidence>
<evidence type="ECO:0000256" key="3">
    <source>
        <dbReference type="ARBA" id="ARBA00022989"/>
    </source>
</evidence>
<comment type="subcellular location">
    <subcellularLocation>
        <location evidence="5">Cell membrane</location>
        <topology evidence="5">Multi-pass membrane protein</topology>
    </subcellularLocation>
</comment>
<keyword evidence="1 5" id="KW-1003">Cell membrane</keyword>
<dbReference type="HAMAP" id="MF_01600">
    <property type="entry name" value="UPF0182"/>
    <property type="match status" value="1"/>
</dbReference>
<dbReference type="RefSeq" id="WP_244353317.1">
    <property type="nucleotide sequence ID" value="NZ_JAFIRA010000083.1"/>
</dbReference>
<protein>
    <recommendedName>
        <fullName evidence="5">UPF0182 protein JX360_17015</fullName>
    </recommendedName>
</protein>
<sequence>MQTLRRGLILLLWIGLGILALTGLAAFYVDLAWFAELDALTVLWTRVVARWGLGLGAFGFALAVVGSNIRSCWRGATVTWAWVIALGLSGFFAGLLSQHWFTLLLWLNQGAVGEADPIFGRDLSFYLFSLPFWETLQQWCFNLVLLTLITTVIIYLVELGLSEQRLTMALSLFAQRHLLIFGGSLFLIRAWGHWLDRYELLYSSRGVVFGASFTDVHATLPAITLMSGVAILTAIGFFVLARQGTRLTLPLPKQLCGPWVSSVLAPALLWGAYLGFGVLTTGLYPQIVQTLLVSPNELELERPYIEHTIRMTRAGFGLSDIQVQPFPEEGSLTLETLQQNQPTLTNVRLWDADPLLATYRQLQEIRPYYQFPYVNVDRYRIGGELRQVMHAARELDFTQVPPPAQTWINERFFYTHGYGLTLSPVNVVTPEGLPDFFLSDIPPRVSPRYPEVAAVLQVDQPALYYGELTTTDVFVGTEARELDYPAADRYVYGNYRGTGGVPIPHLWQRFLFAWHFGDLRILISQELSENSRFLYRRQIRERIRQLMPFLHYDQDPYLVIVDGKLYWFLDAYTTSSRYPYSEHATSSSFNYIRNSVKGVMDAYNGNLDLYIAEPKDPIIQAYNRIYPSLFHPLEDMPEALRQHIRYPQDLFRVQAQQFATYHMTDPRIFYNREDQWQIPNQFRNRRRTPMQPQYLILTLPNGQQEAAGNTPEFVLLSPFTPINKQNMVGWMAARCDGEHYGKLLVYEFSKQRLIYGPEQVEARVNQEPSISEQIALWNQHGSRVNLGTLLVIPIENSLLYVQPLYLEAEQGRLPQLTRVIAAYEDRVVMGSTLNQALQDLFSPASNRRLPVTSAGSLLREDGNS</sequence>
<evidence type="ECO:0000313" key="6">
    <source>
        <dbReference type="EMBL" id="MCJ2544584.1"/>
    </source>
</evidence>
<evidence type="ECO:0000256" key="2">
    <source>
        <dbReference type="ARBA" id="ARBA00022692"/>
    </source>
</evidence>
<feature type="transmembrane region" description="Helical" evidence="5">
    <location>
        <begin position="218"/>
        <end position="241"/>
    </location>
</feature>
<evidence type="ECO:0000256" key="4">
    <source>
        <dbReference type="ARBA" id="ARBA00023136"/>
    </source>
</evidence>
<evidence type="ECO:0000256" key="5">
    <source>
        <dbReference type="HAMAP-Rule" id="MF_01600"/>
    </source>
</evidence>
<comment type="similarity">
    <text evidence="5">Belongs to the UPF0182 family.</text>
</comment>
<organism evidence="6 7">
    <name type="scientific">Thermostichus vulcanus str. 'Rupite'</name>
    <dbReference type="NCBI Taxonomy" id="2813851"/>
    <lineage>
        <taxon>Bacteria</taxon>
        <taxon>Bacillati</taxon>
        <taxon>Cyanobacteriota</taxon>
        <taxon>Cyanophyceae</taxon>
        <taxon>Thermostichales</taxon>
        <taxon>Thermostichaceae</taxon>
        <taxon>Thermostichus</taxon>
    </lineage>
</organism>
<keyword evidence="4 5" id="KW-0472">Membrane</keyword>
<keyword evidence="2 5" id="KW-0812">Transmembrane</keyword>
<comment type="caution">
    <text evidence="6">The sequence shown here is derived from an EMBL/GenBank/DDBJ whole genome shotgun (WGS) entry which is preliminary data.</text>
</comment>
<dbReference type="PANTHER" id="PTHR39344:SF1">
    <property type="entry name" value="UPF0182 PROTEIN SLL1060"/>
    <property type="match status" value="1"/>
</dbReference>
<dbReference type="InterPro" id="IPR005372">
    <property type="entry name" value="UPF0182"/>
</dbReference>
<feature type="transmembrane region" description="Helical" evidence="5">
    <location>
        <begin position="78"/>
        <end position="101"/>
    </location>
</feature>
<keyword evidence="3 5" id="KW-1133">Transmembrane helix</keyword>
<keyword evidence="7" id="KW-1185">Reference proteome</keyword>
<dbReference type="NCBIfam" id="NF002707">
    <property type="entry name" value="PRK02509.1"/>
    <property type="match status" value="1"/>
</dbReference>
<proteinExistence type="inferred from homology"/>
<reference evidence="6" key="1">
    <citation type="submission" date="2021-02" db="EMBL/GenBank/DDBJ databases">
        <title>The CRISPR/cas machinery reduction and long-range gene transfer in the hot spring cyanobacterium Synechococcus.</title>
        <authorList>
            <person name="Dvorak P."/>
            <person name="Jahodarova E."/>
            <person name="Hasler P."/>
            <person name="Poulickova A."/>
        </authorList>
    </citation>
    <scope>NUCLEOTIDE SEQUENCE</scope>
    <source>
        <strain evidence="6">Rupite</strain>
    </source>
</reference>
<feature type="transmembrane region" description="Helical" evidence="5">
    <location>
        <begin position="48"/>
        <end position="66"/>
    </location>
</feature>
<feature type="transmembrane region" description="Helical" evidence="5">
    <location>
        <begin position="262"/>
        <end position="284"/>
    </location>
</feature>
<name>A0ABT0CFP0_THEVL</name>
<dbReference type="Pfam" id="PF03699">
    <property type="entry name" value="UPF0182"/>
    <property type="match status" value="1"/>
</dbReference>
<dbReference type="EMBL" id="JAFIRA010000083">
    <property type="protein sequence ID" value="MCJ2544584.1"/>
    <property type="molecule type" value="Genomic_DNA"/>
</dbReference>
<feature type="transmembrane region" description="Helical" evidence="5">
    <location>
        <begin position="7"/>
        <end position="28"/>
    </location>
</feature>
<dbReference type="Proteomes" id="UP000830835">
    <property type="component" value="Unassembled WGS sequence"/>
</dbReference>
<accession>A0ABT0CFP0</accession>
<gene>
    <name evidence="6" type="ORF">JX360_17015</name>
</gene>
<evidence type="ECO:0000256" key="1">
    <source>
        <dbReference type="ARBA" id="ARBA00022475"/>
    </source>
</evidence>
<dbReference type="PANTHER" id="PTHR39344">
    <property type="entry name" value="UPF0182 PROTEIN SLL1060"/>
    <property type="match status" value="1"/>
</dbReference>